<dbReference type="GO" id="GO:0005886">
    <property type="term" value="C:plasma membrane"/>
    <property type="evidence" value="ECO:0007669"/>
    <property type="project" value="TreeGrafter"/>
</dbReference>
<dbReference type="SUPFAM" id="SSF56784">
    <property type="entry name" value="HAD-like"/>
    <property type="match status" value="1"/>
</dbReference>
<evidence type="ECO:0000313" key="11">
    <source>
        <dbReference type="EMBL" id="CAG9328780.1"/>
    </source>
</evidence>
<evidence type="ECO:0000256" key="1">
    <source>
        <dbReference type="ARBA" id="ARBA00004141"/>
    </source>
</evidence>
<evidence type="ECO:0000256" key="5">
    <source>
        <dbReference type="ARBA" id="ARBA00022723"/>
    </source>
</evidence>
<evidence type="ECO:0000313" key="12">
    <source>
        <dbReference type="Proteomes" id="UP001162131"/>
    </source>
</evidence>
<evidence type="ECO:0000256" key="3">
    <source>
        <dbReference type="ARBA" id="ARBA00022448"/>
    </source>
</evidence>
<feature type="transmembrane region" description="Helical" evidence="9">
    <location>
        <begin position="1767"/>
        <end position="1786"/>
    </location>
</feature>
<dbReference type="EMBL" id="CAJZBQ010000046">
    <property type="protein sequence ID" value="CAG9328780.1"/>
    <property type="molecule type" value="Genomic_DNA"/>
</dbReference>
<dbReference type="SUPFAM" id="SSF81653">
    <property type="entry name" value="Calcium ATPase, transduction domain A"/>
    <property type="match status" value="1"/>
</dbReference>
<dbReference type="GO" id="GO:0035556">
    <property type="term" value="P:intracellular signal transduction"/>
    <property type="evidence" value="ECO:0007669"/>
    <property type="project" value="InterPro"/>
</dbReference>
<sequence>MENLPKLNDISQEKRPENWRIINVPSSHLSGFISNKIKTSRYTLKTFLPLSLFAQFHSPVGICFLFASIYNSIWSETYPWFPFIFLALLLSLTMFSDIYQDFKRYLNDESINNQFCNKWDGHEFIKIKRKKLQVGDIILVTEKEYVPADILVLSIGEEEQICYVDASEIIGEKCILIKKPINDSQMVINSFDHIEAGNYLCKLEAKVKVPAPFKFKEFSGFFKLKQNPKRINLSNNNFVQRGSIIIETSWIFGLVIYTGKEGTSPISDLNYTKHISRFQKTLNRYVFLIIIAESIVLIFTLFFNYLYYGLKYDDNLLKLFQDLLVQLCQAVPICIYLNLEIVRFLQAKKIQKKNGSITFNTTNIIEDLGQIEYILADKTGTITTSDLSVKACIINNSIYTKHDDDYLNDVHEFVRVDSNAFTESTCFNRCFSYPNGNSKINFSKLRKDFLGALDRKSILYHYMVCMAICNQVSIKKHCSYFSTSADDHALVKTSGKLGFKLIRRTSKKCLLNVLGTEERFPIIAAQNNSATNKTRIVVKDINNSVAVLYVKGPREKMIRILDLTSEQRQYLDDKMLMKDLSGVKSIYMGCKILTLEEYNQFKFAYSNAKLSPVNSEGRIEDLFDELEQNLEYLGVVCLEYKIQEGAKETISLLTKAGIKIWMLSGDCEESTISSGLSANLFEKEARIVKLTNYSSEIACKRDLIRHINSSIFHKENDNKQTQSPTESPDSFRMLHYAYTEPIMFNHESQNSPELENDRYQIQRPNALQIFKSVDPQLFQPLELHSLLSSNFNCNSIYFILSIDRSGLEYGLSTKENRKYFIALLCAAQVVTFHSLLPDDKTMVVKLLKENVSYKPMILAVGDGNSDIGMMQAAHIGVCVHTSAANQAENLSHINIKSFSQLKDLILIDGYKIYINSSRTVVFSVFISVTVFFSIFLYDNCVGSSGNSILEAYDIFCLNYIFFSILIITVGIYDEFVSDARIINFPQIYIEGIKNMHFSNKIMIKAVICSFIAAIVTISFVYLLGGIINKQGYNDSFELDQIMVIIALFSCLLCFIIKSIWSFNIWTVFSIFSSFVLLFIFRIIPSVQVYEFLNYGAFQMISNSISYIIWIIMLTLLFAIIFHFYRAWFEVFSPSLCNYLQQGIFKKFSNLNFSPRINEFNGRLGSIYISTENNKTKEIYDSFDVSSLLLKYKSKTRETEYQLEKLQENIFNCRYFFINLFLVITLLVIYESIMNSNTTWIEVYEYFLLGVHGIFIFFTCTAIFQKCQNQLILLLYFLHITLFLVCSIFFDTFIPGEILILPPLFLIGLSFNWFWNSMFLLFSELFVLGGILYELLHHYSDPKEIILYASEYVIIHISIIILSGLVGYFTEKSVREKYTLVKKVEIDVEKSKMVLNCVLPKFVRNRVKDGVRYISENQGIVSVIFCDICDFEEIISGIGLQELTEFLDEVYKKFDRVCDMVGATKIETVGKTYMACAGLKDSETELDPCFSSVSHVRRAIEMGIGILKTAEKTYLRKGVSLKVKIGIHSGSVTAGVVGDHKPQFLLVGDTVNTASRMASTLADPSMIQISEASYNLLDDKSGLVFSKQTVYVKGKGMMNTLHIKIMEVDDIQSQSYLNNPSPRAFLMSNYSFSSVANRASFSDNSIRTETKRKSVILSSLDLEETSQLFRREDTDNIEEMHFLTCNFKETEKETELRLQIIEIYKPIIFYSFILIVIANFILFWIHLLGCLDSDEFPYRIKMVIFAFFQIIIFGSFTFLNRNIYKNKYFAWLLQLIYILSIIASSLIDFDSEESFSFATEEAYAYFYMLLLTQCSCLFYKHIIISLLLVWSIWLCHIIIFPSNIFYQSLIFSLIFLSILAFITYNKEKNLRIFSALKEYSQKELTNTDNLLTKMMPLHVYHNLREENTIVDSLSQVTLIYADIVGFTLWSSNETPTAIIGMLSNLFGNFDKMCEKHHAYKVHTIGDCYVAMGYRDDKERNSAEECYNMICFAESMIEVIEKINRENSLQLAMRIGMHTGNIIGGVVGTNIIRYDIYGNDVLIANKIESNGVAGRISVSEATKEIVNIYKPGIFGFELNQEIHVNTMVKDIKSYFLIRNQI</sequence>
<dbReference type="InterPro" id="IPR023298">
    <property type="entry name" value="ATPase_P-typ_TM_dom_sf"/>
</dbReference>
<keyword evidence="8 9" id="KW-0472">Membrane</keyword>
<feature type="transmembrane region" description="Helical" evidence="9">
    <location>
        <begin position="1270"/>
        <end position="1289"/>
    </location>
</feature>
<protein>
    <recommendedName>
        <fullName evidence="10">Guanylate cyclase domain-containing protein</fullName>
    </recommendedName>
</protein>
<dbReference type="InterPro" id="IPR032630">
    <property type="entry name" value="P_typ_ATPase_c"/>
</dbReference>
<dbReference type="Gene3D" id="2.70.150.10">
    <property type="entry name" value="Calcium-transporting ATPase, cytoplasmic transduction domain A"/>
    <property type="match status" value="1"/>
</dbReference>
<feature type="transmembrane region" description="Helical" evidence="9">
    <location>
        <begin position="1063"/>
        <end position="1083"/>
    </location>
</feature>
<dbReference type="InterPro" id="IPR018303">
    <property type="entry name" value="ATPase_P-typ_P_site"/>
</dbReference>
<dbReference type="PANTHER" id="PTHR24092">
    <property type="entry name" value="PROBABLE PHOSPHOLIPID-TRANSPORTING ATPASE"/>
    <property type="match status" value="1"/>
</dbReference>
<feature type="transmembrane region" description="Helical" evidence="9">
    <location>
        <begin position="949"/>
        <end position="972"/>
    </location>
</feature>
<dbReference type="SUPFAM" id="SSF55073">
    <property type="entry name" value="Nucleotide cyclase"/>
    <property type="match status" value="2"/>
</dbReference>
<dbReference type="Pfam" id="PF16209">
    <property type="entry name" value="PhoLip_ATPase_N"/>
    <property type="match status" value="1"/>
</dbReference>
<feature type="transmembrane region" description="Helical" evidence="9">
    <location>
        <begin position="1295"/>
        <end position="1313"/>
    </location>
</feature>
<dbReference type="Gene3D" id="1.20.1110.10">
    <property type="entry name" value="Calcium-transporting ATPase, transmembrane domain"/>
    <property type="match status" value="1"/>
</dbReference>
<dbReference type="CDD" id="cd07302">
    <property type="entry name" value="CHD"/>
    <property type="match status" value="2"/>
</dbReference>
<dbReference type="Proteomes" id="UP001162131">
    <property type="component" value="Unassembled WGS sequence"/>
</dbReference>
<gene>
    <name evidence="11" type="ORF">BSTOLATCC_MIC46770</name>
</gene>
<name>A0AAU9JTA4_9CILI</name>
<feature type="transmembrane region" description="Helical" evidence="9">
    <location>
        <begin position="80"/>
        <end position="99"/>
    </location>
</feature>
<feature type="transmembrane region" description="Helical" evidence="9">
    <location>
        <begin position="1844"/>
        <end position="1863"/>
    </location>
</feature>
<feature type="transmembrane region" description="Helical" evidence="9">
    <location>
        <begin position="1318"/>
        <end position="1338"/>
    </location>
</feature>
<dbReference type="PROSITE" id="PS50125">
    <property type="entry name" value="GUANYLATE_CYCLASE_2"/>
    <property type="match status" value="2"/>
</dbReference>
<keyword evidence="12" id="KW-1185">Reference proteome</keyword>
<evidence type="ECO:0000256" key="9">
    <source>
        <dbReference type="SAM" id="Phobius"/>
    </source>
</evidence>
<feature type="transmembrane region" description="Helical" evidence="9">
    <location>
        <begin position="47"/>
        <end position="74"/>
    </location>
</feature>
<organism evidence="11 12">
    <name type="scientific">Blepharisma stoltei</name>
    <dbReference type="NCBI Taxonomy" id="1481888"/>
    <lineage>
        <taxon>Eukaryota</taxon>
        <taxon>Sar</taxon>
        <taxon>Alveolata</taxon>
        <taxon>Ciliophora</taxon>
        <taxon>Postciliodesmatophora</taxon>
        <taxon>Heterotrichea</taxon>
        <taxon>Heterotrichida</taxon>
        <taxon>Blepharismidae</taxon>
        <taxon>Blepharisma</taxon>
    </lineage>
</organism>
<evidence type="ECO:0000256" key="2">
    <source>
        <dbReference type="ARBA" id="ARBA00004308"/>
    </source>
</evidence>
<comment type="caution">
    <text evidence="11">The sequence shown here is derived from an EMBL/GenBank/DDBJ whole genome shotgun (WGS) entry which is preliminary data.</text>
</comment>
<feature type="transmembrane region" description="Helical" evidence="9">
    <location>
        <begin position="1214"/>
        <end position="1233"/>
    </location>
</feature>
<dbReference type="InterPro" id="IPR059000">
    <property type="entry name" value="ATPase_P-type_domA"/>
</dbReference>
<dbReference type="GO" id="GO:0000166">
    <property type="term" value="F:nucleotide binding"/>
    <property type="evidence" value="ECO:0007669"/>
    <property type="project" value="InterPro"/>
</dbReference>
<dbReference type="GO" id="GO:0045332">
    <property type="term" value="P:phospholipid translocation"/>
    <property type="evidence" value="ECO:0007669"/>
    <property type="project" value="TreeGrafter"/>
</dbReference>
<reference evidence="11" key="1">
    <citation type="submission" date="2021-09" db="EMBL/GenBank/DDBJ databases">
        <authorList>
            <consortium name="AG Swart"/>
            <person name="Singh M."/>
            <person name="Singh A."/>
            <person name="Seah K."/>
            <person name="Emmerich C."/>
        </authorList>
    </citation>
    <scope>NUCLEOTIDE SEQUENCE</scope>
    <source>
        <strain evidence="11">ATCC30299</strain>
    </source>
</reference>
<keyword evidence="5" id="KW-0479">Metal-binding</keyword>
<feature type="transmembrane region" description="Helical" evidence="9">
    <location>
        <begin position="919"/>
        <end position="937"/>
    </location>
</feature>
<comment type="subcellular location">
    <subcellularLocation>
        <location evidence="2">Endomembrane system</location>
    </subcellularLocation>
    <subcellularLocation>
        <location evidence="1">Membrane</location>
        <topology evidence="1">Multi-pass membrane protein</topology>
    </subcellularLocation>
</comment>
<feature type="transmembrane region" description="Helical" evidence="9">
    <location>
        <begin position="1344"/>
        <end position="1368"/>
    </location>
</feature>
<feature type="transmembrane region" description="Helical" evidence="9">
    <location>
        <begin position="1739"/>
        <end position="1758"/>
    </location>
</feature>
<keyword evidence="6" id="KW-0460">Magnesium</keyword>
<feature type="transmembrane region" description="Helical" evidence="9">
    <location>
        <begin position="1801"/>
        <end position="1817"/>
    </location>
</feature>
<keyword evidence="3" id="KW-0813">Transport</keyword>
<dbReference type="InterPro" id="IPR001054">
    <property type="entry name" value="A/G_cyclase"/>
</dbReference>
<dbReference type="SUPFAM" id="SSF81665">
    <property type="entry name" value="Calcium ATPase, transmembrane domain M"/>
    <property type="match status" value="1"/>
</dbReference>
<dbReference type="Pfam" id="PF16212">
    <property type="entry name" value="PhoLip_ATPase_C"/>
    <property type="match status" value="1"/>
</dbReference>
<evidence type="ECO:0000256" key="7">
    <source>
        <dbReference type="ARBA" id="ARBA00022989"/>
    </source>
</evidence>
<feature type="transmembrane region" description="Helical" evidence="9">
    <location>
        <begin position="285"/>
        <end position="307"/>
    </location>
</feature>
<dbReference type="GO" id="GO:0009190">
    <property type="term" value="P:cyclic nucleotide biosynthetic process"/>
    <property type="evidence" value="ECO:0007669"/>
    <property type="project" value="InterPro"/>
</dbReference>
<dbReference type="Pfam" id="PF00211">
    <property type="entry name" value="Guanylate_cyc"/>
    <property type="match status" value="2"/>
</dbReference>
<feature type="transmembrane region" description="Helical" evidence="9">
    <location>
        <begin position="319"/>
        <end position="339"/>
    </location>
</feature>
<dbReference type="SFLD" id="SFLDF00027">
    <property type="entry name" value="p-type_atpase"/>
    <property type="match status" value="1"/>
</dbReference>
<feature type="transmembrane region" description="Helical" evidence="9">
    <location>
        <begin position="1038"/>
        <end position="1056"/>
    </location>
</feature>
<dbReference type="GO" id="GO:0046872">
    <property type="term" value="F:metal ion binding"/>
    <property type="evidence" value="ECO:0007669"/>
    <property type="project" value="UniProtKB-KW"/>
</dbReference>
<evidence type="ECO:0000256" key="8">
    <source>
        <dbReference type="ARBA" id="ARBA00023136"/>
    </source>
</evidence>
<feature type="domain" description="Guanylate cyclase" evidence="10">
    <location>
        <begin position="1421"/>
        <end position="1557"/>
    </location>
</feature>
<dbReference type="GO" id="GO:0012505">
    <property type="term" value="C:endomembrane system"/>
    <property type="evidence" value="ECO:0007669"/>
    <property type="project" value="UniProtKB-SubCell"/>
</dbReference>
<dbReference type="Gene3D" id="3.40.1110.10">
    <property type="entry name" value="Calcium-transporting ATPase, cytoplasmic domain N"/>
    <property type="match status" value="2"/>
</dbReference>
<dbReference type="InterPro" id="IPR023214">
    <property type="entry name" value="HAD_sf"/>
</dbReference>
<evidence type="ECO:0000259" key="10">
    <source>
        <dbReference type="PROSITE" id="PS50125"/>
    </source>
</evidence>
<dbReference type="SFLD" id="SFLDG00002">
    <property type="entry name" value="C1.7:_P-type_atpase_like"/>
    <property type="match status" value="1"/>
</dbReference>
<evidence type="ECO:0000256" key="4">
    <source>
        <dbReference type="ARBA" id="ARBA00022692"/>
    </source>
</evidence>
<dbReference type="Pfam" id="PF00122">
    <property type="entry name" value="E1-E2_ATPase"/>
    <property type="match status" value="1"/>
</dbReference>
<feature type="transmembrane region" description="Helical" evidence="9">
    <location>
        <begin position="1822"/>
        <end position="1838"/>
    </location>
</feature>
<keyword evidence="4 9" id="KW-0812">Transmembrane</keyword>
<feature type="transmembrane region" description="Helical" evidence="9">
    <location>
        <begin position="1706"/>
        <end position="1727"/>
    </location>
</feature>
<dbReference type="SMART" id="SM00044">
    <property type="entry name" value="CYCc"/>
    <property type="match status" value="2"/>
</dbReference>
<feature type="transmembrane region" description="Helical" evidence="9">
    <location>
        <begin position="1245"/>
        <end position="1263"/>
    </location>
</feature>
<proteinExistence type="predicted"/>
<keyword evidence="7 9" id="KW-1133">Transmembrane helix</keyword>
<accession>A0AAU9JTA4</accession>
<dbReference type="InterPro" id="IPR032631">
    <property type="entry name" value="P-type_ATPase_N"/>
</dbReference>
<dbReference type="InterPro" id="IPR036412">
    <property type="entry name" value="HAD-like_sf"/>
</dbReference>
<dbReference type="PANTHER" id="PTHR24092:SF180">
    <property type="entry name" value="PHOSPHOLIPID-TRANSPORTING ATPASE DNF1-RELATED"/>
    <property type="match status" value="1"/>
</dbReference>
<dbReference type="InterPro" id="IPR029787">
    <property type="entry name" value="Nucleotide_cyclase"/>
</dbReference>
<feature type="transmembrane region" description="Helical" evidence="9">
    <location>
        <begin position="1001"/>
        <end position="1026"/>
    </location>
</feature>
<dbReference type="InterPro" id="IPR044492">
    <property type="entry name" value="P_typ_ATPase_HD_dom"/>
</dbReference>
<dbReference type="PROSITE" id="PS00154">
    <property type="entry name" value="ATPASE_E1_E2"/>
    <property type="match status" value="1"/>
</dbReference>
<dbReference type="Gene3D" id="3.30.70.1230">
    <property type="entry name" value="Nucleotide cyclase"/>
    <property type="match status" value="2"/>
</dbReference>
<dbReference type="InterPro" id="IPR023299">
    <property type="entry name" value="ATPase_P-typ_cyto_dom_N"/>
</dbReference>
<feature type="transmembrane region" description="Helical" evidence="9">
    <location>
        <begin position="1103"/>
        <end position="1124"/>
    </location>
</feature>
<evidence type="ECO:0000256" key="6">
    <source>
        <dbReference type="ARBA" id="ARBA00022842"/>
    </source>
</evidence>
<dbReference type="GO" id="GO:0140326">
    <property type="term" value="F:ATPase-coupled intramembrane lipid transporter activity"/>
    <property type="evidence" value="ECO:0007669"/>
    <property type="project" value="TreeGrafter"/>
</dbReference>
<feature type="domain" description="Guanylate cyclase" evidence="10">
    <location>
        <begin position="1916"/>
        <end position="2046"/>
    </location>
</feature>
<dbReference type="InterPro" id="IPR008250">
    <property type="entry name" value="ATPase_P-typ_transduc_dom_A_sf"/>
</dbReference>
<dbReference type="SFLD" id="SFLDS00003">
    <property type="entry name" value="Haloacid_Dehalogenase"/>
    <property type="match status" value="1"/>
</dbReference>
<dbReference type="Gene3D" id="3.40.50.1000">
    <property type="entry name" value="HAD superfamily/HAD-like"/>
    <property type="match status" value="2"/>
</dbReference>